<gene>
    <name evidence="6" type="ORF">MIND_01208900</name>
</gene>
<protein>
    <submittedName>
        <fullName evidence="6">MYND-type domain-containing protein</fullName>
    </submittedName>
</protein>
<proteinExistence type="predicted"/>
<evidence type="ECO:0000313" key="7">
    <source>
        <dbReference type="Proteomes" id="UP000636479"/>
    </source>
</evidence>
<dbReference type="Gene3D" id="6.10.140.2220">
    <property type="match status" value="1"/>
</dbReference>
<keyword evidence="7" id="KW-1185">Reference proteome</keyword>
<accession>A0A8H6S886</accession>
<dbReference type="GO" id="GO:0008270">
    <property type="term" value="F:zinc ion binding"/>
    <property type="evidence" value="ECO:0007669"/>
    <property type="project" value="UniProtKB-KW"/>
</dbReference>
<evidence type="ECO:0000313" key="6">
    <source>
        <dbReference type="EMBL" id="KAF7293095.1"/>
    </source>
</evidence>
<dbReference type="PROSITE" id="PS50865">
    <property type="entry name" value="ZF_MYND_2"/>
    <property type="match status" value="1"/>
</dbReference>
<keyword evidence="3" id="KW-0862">Zinc</keyword>
<evidence type="ECO:0000259" key="5">
    <source>
        <dbReference type="PROSITE" id="PS50865"/>
    </source>
</evidence>
<evidence type="ECO:0000256" key="1">
    <source>
        <dbReference type="ARBA" id="ARBA00022723"/>
    </source>
</evidence>
<dbReference type="Pfam" id="PF01753">
    <property type="entry name" value="zf-MYND"/>
    <property type="match status" value="1"/>
</dbReference>
<dbReference type="InterPro" id="IPR002893">
    <property type="entry name" value="Znf_MYND"/>
</dbReference>
<dbReference type="RefSeq" id="XP_037215523.1">
    <property type="nucleotide sequence ID" value="XM_037368597.1"/>
</dbReference>
<dbReference type="PANTHER" id="PTHR46758:SF2">
    <property type="entry name" value="OJ1485_B09.11 PROTEIN"/>
    <property type="match status" value="1"/>
</dbReference>
<dbReference type="EMBL" id="JACAZF010000011">
    <property type="protein sequence ID" value="KAF7293095.1"/>
    <property type="molecule type" value="Genomic_DNA"/>
</dbReference>
<reference evidence="6" key="1">
    <citation type="submission" date="2020-05" db="EMBL/GenBank/DDBJ databases">
        <title>Mycena genomes resolve the evolution of fungal bioluminescence.</title>
        <authorList>
            <person name="Tsai I.J."/>
        </authorList>
    </citation>
    <scope>NUCLEOTIDE SEQUENCE</scope>
    <source>
        <strain evidence="6">171206Taipei</strain>
    </source>
</reference>
<dbReference type="InterPro" id="IPR044508">
    <property type="entry name" value="At5g50450/At1g67340-like"/>
</dbReference>
<feature type="domain" description="MYND-type" evidence="5">
    <location>
        <begin position="455"/>
        <end position="497"/>
    </location>
</feature>
<comment type="caution">
    <text evidence="6">The sequence shown here is derived from an EMBL/GenBank/DDBJ whole genome shotgun (WGS) entry which is preliminary data.</text>
</comment>
<keyword evidence="1" id="KW-0479">Metal-binding</keyword>
<dbReference type="Proteomes" id="UP000636479">
    <property type="component" value="Unassembled WGS sequence"/>
</dbReference>
<dbReference type="SUPFAM" id="SSF144232">
    <property type="entry name" value="HIT/MYND zinc finger-like"/>
    <property type="match status" value="1"/>
</dbReference>
<dbReference type="PANTHER" id="PTHR46758">
    <property type="entry name" value="MYND DOMAIN-CONTAINING"/>
    <property type="match status" value="1"/>
</dbReference>
<organism evidence="6 7">
    <name type="scientific">Mycena indigotica</name>
    <dbReference type="NCBI Taxonomy" id="2126181"/>
    <lineage>
        <taxon>Eukaryota</taxon>
        <taxon>Fungi</taxon>
        <taxon>Dikarya</taxon>
        <taxon>Basidiomycota</taxon>
        <taxon>Agaricomycotina</taxon>
        <taxon>Agaricomycetes</taxon>
        <taxon>Agaricomycetidae</taxon>
        <taxon>Agaricales</taxon>
        <taxon>Marasmiineae</taxon>
        <taxon>Mycenaceae</taxon>
        <taxon>Mycena</taxon>
    </lineage>
</organism>
<name>A0A8H6S886_9AGAR</name>
<sequence>MHPLVVTAKNDLGKLSILHRGIALAACDPECSDADYLKFDRLWMTADRTLRSRLFPVFLVIFDPARIPPAAEIEDPSPTTKNQLRHLLWLLAHKPKELPEGVFDICAFFIAWMDFLYTFQDFLVPLKDVVVLGNRTTLPPKPGLLVSLVRWGRDVELKWGQKLGFDPVRINENLGPTKVFWTSPVYLRRLVDAWLWIVEQPKLDVILLFDCIGMFPYILDQAQLDALLEAAGTVDNLVRLVKRHLTLVGAIPPQSRIDGAIALSCRPLEILAQADKLLVAANPNNPITAVATSLVSHHIFPQVIEVLNNTVLHPKTAAVAADHRDHEYWLRSFRSVIGVTNIIVGVGPRPLRMALRHDIIPLLLRAVLHMHDGPLKSNLRRLLEIHIPSGASYTSMLPLVTELITTVEASPLARVLNHSEYELAPVWAHLKSSASFYNEVSDSLAQSDRLAACDNPPCGRIDKRERFRRCSGCAFRMYCSSACQKTDWRTGDHRSTCSATRAEYAKVRALFSKRQLALFRLALDTFYRENAGAFHCISAVHRRAIGKEQATAGHDPRAVIIATTSFLGGKPELNDVLIEPALTNQEHMHLPNIDDWISRARRSNGRLAIHVVTLPVGVDRYSLVCPLRMNMSVLEDFALRIAHSAPPLDEQTQGSIRTMRRTFAACVPPSELLVVHQ</sequence>
<keyword evidence="2 4" id="KW-0863">Zinc-finger</keyword>
<dbReference type="GeneID" id="59351113"/>
<evidence type="ECO:0000256" key="4">
    <source>
        <dbReference type="PROSITE-ProRule" id="PRU00134"/>
    </source>
</evidence>
<dbReference type="AlphaFoldDB" id="A0A8H6S886"/>
<dbReference type="OrthoDB" id="3040823at2759"/>
<evidence type="ECO:0000256" key="3">
    <source>
        <dbReference type="ARBA" id="ARBA00022833"/>
    </source>
</evidence>
<evidence type="ECO:0000256" key="2">
    <source>
        <dbReference type="ARBA" id="ARBA00022771"/>
    </source>
</evidence>